<gene>
    <name evidence="1" type="ORF">WN48_04793</name>
</gene>
<evidence type="ECO:0008006" key="3">
    <source>
        <dbReference type="Google" id="ProtNLM"/>
    </source>
</evidence>
<organism evidence="1 2">
    <name type="scientific">Eufriesea mexicana</name>
    <dbReference type="NCBI Taxonomy" id="516756"/>
    <lineage>
        <taxon>Eukaryota</taxon>
        <taxon>Metazoa</taxon>
        <taxon>Ecdysozoa</taxon>
        <taxon>Arthropoda</taxon>
        <taxon>Hexapoda</taxon>
        <taxon>Insecta</taxon>
        <taxon>Pterygota</taxon>
        <taxon>Neoptera</taxon>
        <taxon>Endopterygota</taxon>
        <taxon>Hymenoptera</taxon>
        <taxon>Apocrita</taxon>
        <taxon>Aculeata</taxon>
        <taxon>Apoidea</taxon>
        <taxon>Anthophila</taxon>
        <taxon>Apidae</taxon>
        <taxon>Eufriesea</taxon>
    </lineage>
</organism>
<sequence>MEFLNWTKVAIIYEDDYALVAKNGIMKFIGNEKASGDVSVLTTKKAPRGTANSV</sequence>
<evidence type="ECO:0000313" key="1">
    <source>
        <dbReference type="EMBL" id="OAD55478.1"/>
    </source>
</evidence>
<reference evidence="1 2" key="1">
    <citation type="submission" date="2015-07" db="EMBL/GenBank/DDBJ databases">
        <title>The genome of Eufriesea mexicana.</title>
        <authorList>
            <person name="Pan H."/>
            <person name="Kapheim K."/>
        </authorList>
    </citation>
    <scope>NUCLEOTIDE SEQUENCE [LARGE SCALE GENOMIC DNA]</scope>
    <source>
        <strain evidence="1">0111107269</strain>
        <tissue evidence="1">Whole body</tissue>
    </source>
</reference>
<dbReference type="Proteomes" id="UP000250275">
    <property type="component" value="Unassembled WGS sequence"/>
</dbReference>
<proteinExistence type="predicted"/>
<keyword evidence="2" id="KW-1185">Reference proteome</keyword>
<evidence type="ECO:0000313" key="2">
    <source>
        <dbReference type="Proteomes" id="UP000250275"/>
    </source>
</evidence>
<protein>
    <recommendedName>
        <fullName evidence="3">Receptor ligand binding region domain-containing protein</fullName>
    </recommendedName>
</protein>
<accession>A0A310S9Y1</accession>
<name>A0A310S9Y1_9HYME</name>
<dbReference type="AlphaFoldDB" id="A0A310S9Y1"/>
<dbReference type="EMBL" id="KQ762793">
    <property type="protein sequence ID" value="OAD55478.1"/>
    <property type="molecule type" value="Genomic_DNA"/>
</dbReference>